<dbReference type="STRING" id="1618578.UV74_C0013G0178"/>
<dbReference type="AlphaFoldDB" id="A0A0G1FPU8"/>
<evidence type="ECO:0000313" key="1">
    <source>
        <dbReference type="EMBL" id="KKS97056.1"/>
    </source>
</evidence>
<proteinExistence type="predicted"/>
<dbReference type="Proteomes" id="UP000034090">
    <property type="component" value="Unassembled WGS sequence"/>
</dbReference>
<reference evidence="1 2" key="1">
    <citation type="journal article" date="2015" name="Nature">
        <title>rRNA introns, odd ribosomes, and small enigmatic genomes across a large radiation of phyla.</title>
        <authorList>
            <person name="Brown C.T."/>
            <person name="Hug L.A."/>
            <person name="Thomas B.C."/>
            <person name="Sharon I."/>
            <person name="Castelle C.J."/>
            <person name="Singh A."/>
            <person name="Wilkins M.J."/>
            <person name="Williams K.H."/>
            <person name="Banfield J.F."/>
        </authorList>
    </citation>
    <scope>NUCLEOTIDE SEQUENCE [LARGE SCALE GENOMIC DNA]</scope>
</reference>
<name>A0A0G1FPU8_9BACT</name>
<comment type="caution">
    <text evidence="1">The sequence shown here is derived from an EMBL/GenBank/DDBJ whole genome shotgun (WGS) entry which is preliminary data.</text>
</comment>
<dbReference type="EMBL" id="LCFQ01000013">
    <property type="protein sequence ID" value="KKS97056.1"/>
    <property type="molecule type" value="Genomic_DNA"/>
</dbReference>
<gene>
    <name evidence="1" type="ORF">UV74_C0013G0178</name>
</gene>
<protein>
    <submittedName>
        <fullName evidence="1">Uncharacterized protein</fullName>
    </submittedName>
</protein>
<accession>A0A0G1FPU8</accession>
<evidence type="ECO:0000313" key="2">
    <source>
        <dbReference type="Proteomes" id="UP000034090"/>
    </source>
</evidence>
<organism evidence="1 2">
    <name type="scientific">Candidatus Woesebacteria bacterium GW2011_GWB1_43_14</name>
    <dbReference type="NCBI Taxonomy" id="1618578"/>
    <lineage>
        <taxon>Bacteria</taxon>
        <taxon>Candidatus Woeseibacteriota</taxon>
    </lineage>
</organism>
<sequence length="73" mass="8216">MVQVVLCVNCPVNKTVRFVVLPQGHDESVKGKVRLVAVVNKGRVIYRSKQFEHDSGLDSILHQLKENTLFARA</sequence>